<accession>A0A443HKR1</accession>
<comment type="caution">
    <text evidence="2">The sequence shown here is derived from an EMBL/GenBank/DDBJ whole genome shotgun (WGS) entry which is preliminary data.</text>
</comment>
<feature type="signal peptide" evidence="1">
    <location>
        <begin position="1"/>
        <end position="20"/>
    </location>
</feature>
<evidence type="ECO:0000313" key="3">
    <source>
        <dbReference type="Proteomes" id="UP000283841"/>
    </source>
</evidence>
<gene>
    <name evidence="2" type="ORF">C8Q69DRAFT_479000</name>
</gene>
<dbReference type="VEuPathDB" id="FungiDB:C8Q69DRAFT_479000"/>
<name>A0A443HKR1_BYSSP</name>
<dbReference type="Proteomes" id="UP000283841">
    <property type="component" value="Unassembled WGS sequence"/>
</dbReference>
<evidence type="ECO:0000313" key="2">
    <source>
        <dbReference type="EMBL" id="RWQ92392.1"/>
    </source>
</evidence>
<organism evidence="2 3">
    <name type="scientific">Byssochlamys spectabilis</name>
    <name type="common">Paecilomyces variotii</name>
    <dbReference type="NCBI Taxonomy" id="264951"/>
    <lineage>
        <taxon>Eukaryota</taxon>
        <taxon>Fungi</taxon>
        <taxon>Dikarya</taxon>
        <taxon>Ascomycota</taxon>
        <taxon>Pezizomycotina</taxon>
        <taxon>Eurotiomycetes</taxon>
        <taxon>Eurotiomycetidae</taxon>
        <taxon>Eurotiales</taxon>
        <taxon>Thermoascaceae</taxon>
        <taxon>Paecilomyces</taxon>
    </lineage>
</organism>
<dbReference type="RefSeq" id="XP_028482037.1">
    <property type="nucleotide sequence ID" value="XM_028631416.1"/>
</dbReference>
<sequence length="100" mass="10365">MKFTTTILAALFSLIAVSAASPTGFTPVDNVLETRKGCSGDRTEDDVCGGKKLQIQNSFHNCKNSGGKCCATNSDGSGGIDVKNGIGREDCGYCFSGKCS</sequence>
<keyword evidence="1" id="KW-0732">Signal</keyword>
<dbReference type="EMBL" id="RCNU01000013">
    <property type="protein sequence ID" value="RWQ92392.1"/>
    <property type="molecule type" value="Genomic_DNA"/>
</dbReference>
<dbReference type="AlphaFoldDB" id="A0A443HKR1"/>
<dbReference type="OrthoDB" id="4413676at2759"/>
<protein>
    <submittedName>
        <fullName evidence="2">Uncharacterized protein</fullName>
    </submittedName>
</protein>
<proteinExistence type="predicted"/>
<feature type="chain" id="PRO_5019453830" evidence="1">
    <location>
        <begin position="21"/>
        <end position="100"/>
    </location>
</feature>
<reference evidence="2 3" key="1">
    <citation type="journal article" date="2018" name="Front. Microbiol.">
        <title>Genomic and genetic insights into a cosmopolitan fungus, Paecilomyces variotii (Eurotiales).</title>
        <authorList>
            <person name="Urquhart A.S."/>
            <person name="Mondo S.J."/>
            <person name="Makela M.R."/>
            <person name="Hane J.K."/>
            <person name="Wiebenga A."/>
            <person name="He G."/>
            <person name="Mihaltcheva S."/>
            <person name="Pangilinan J."/>
            <person name="Lipzen A."/>
            <person name="Barry K."/>
            <person name="de Vries R.P."/>
            <person name="Grigoriev I.V."/>
            <person name="Idnurm A."/>
        </authorList>
    </citation>
    <scope>NUCLEOTIDE SEQUENCE [LARGE SCALE GENOMIC DNA]</scope>
    <source>
        <strain evidence="2 3">CBS 101075</strain>
    </source>
</reference>
<dbReference type="GeneID" id="39600693"/>
<keyword evidence="3" id="KW-1185">Reference proteome</keyword>
<evidence type="ECO:0000256" key="1">
    <source>
        <dbReference type="SAM" id="SignalP"/>
    </source>
</evidence>